<feature type="domain" description="MutL C-terminal dimerisation" evidence="6">
    <location>
        <begin position="518"/>
        <end position="663"/>
    </location>
</feature>
<dbReference type="Pfam" id="PF13589">
    <property type="entry name" value="HATPase_c_3"/>
    <property type="match status" value="1"/>
</dbReference>
<dbReference type="GO" id="GO:0032300">
    <property type="term" value="C:mismatch repair complex"/>
    <property type="evidence" value="ECO:0007669"/>
    <property type="project" value="InterPro"/>
</dbReference>
<feature type="domain" description="DNA mismatch repair protein S5" evidence="7">
    <location>
        <begin position="218"/>
        <end position="336"/>
    </location>
</feature>
<dbReference type="GO" id="GO:0030983">
    <property type="term" value="F:mismatched DNA binding"/>
    <property type="evidence" value="ECO:0007669"/>
    <property type="project" value="InterPro"/>
</dbReference>
<gene>
    <name evidence="4 8" type="primary">mutL</name>
    <name evidence="8" type="ORF">L6E24_01080</name>
</gene>
<dbReference type="InterPro" id="IPR020667">
    <property type="entry name" value="DNA_mismatch_repair_MutL"/>
</dbReference>
<dbReference type="GO" id="GO:0016887">
    <property type="term" value="F:ATP hydrolysis activity"/>
    <property type="evidence" value="ECO:0007669"/>
    <property type="project" value="InterPro"/>
</dbReference>
<evidence type="ECO:0000259" key="6">
    <source>
        <dbReference type="SMART" id="SM00853"/>
    </source>
</evidence>
<dbReference type="Gene3D" id="3.30.565.10">
    <property type="entry name" value="Histidine kinase-like ATPase, C-terminal domain"/>
    <property type="match status" value="1"/>
</dbReference>
<dbReference type="AlphaFoldDB" id="A0A9E7PSA4"/>
<dbReference type="InterPro" id="IPR038973">
    <property type="entry name" value="MutL/Mlh/Pms-like"/>
</dbReference>
<dbReference type="SMART" id="SM01340">
    <property type="entry name" value="DNA_mis_repair"/>
    <property type="match status" value="1"/>
</dbReference>
<dbReference type="KEGG" id="mend:L6E24_01080"/>
<dbReference type="SUPFAM" id="SSF55874">
    <property type="entry name" value="ATPase domain of HSP90 chaperone/DNA topoisomerase II/histidine kinase"/>
    <property type="match status" value="1"/>
</dbReference>
<keyword evidence="3 4" id="KW-0234">DNA repair</keyword>
<dbReference type="EMBL" id="CP096115">
    <property type="protein sequence ID" value="UUX92752.1"/>
    <property type="molecule type" value="Genomic_DNA"/>
</dbReference>
<dbReference type="CDD" id="cd16926">
    <property type="entry name" value="HATPase_MutL-MLH-PMS-like"/>
    <property type="match status" value="1"/>
</dbReference>
<keyword evidence="8" id="KW-0378">Hydrolase</keyword>
<dbReference type="Pfam" id="PF01119">
    <property type="entry name" value="DNA_mis_repair"/>
    <property type="match status" value="1"/>
</dbReference>
<dbReference type="InterPro" id="IPR020568">
    <property type="entry name" value="Ribosomal_Su5_D2-typ_SF"/>
</dbReference>
<dbReference type="RefSeq" id="WP_257742896.1">
    <property type="nucleotide sequence ID" value="NZ_CP096115.1"/>
</dbReference>
<dbReference type="SUPFAM" id="SSF118116">
    <property type="entry name" value="DNA mismatch repair protein MutL"/>
    <property type="match status" value="1"/>
</dbReference>
<keyword evidence="8" id="KW-0540">Nuclease</keyword>
<accession>A0A9E7PSA4</accession>
<dbReference type="Gene3D" id="3.30.1370.100">
    <property type="entry name" value="MutL, C-terminal domain, regulatory subdomain"/>
    <property type="match status" value="1"/>
</dbReference>
<dbReference type="PANTHER" id="PTHR10073:SF12">
    <property type="entry name" value="DNA MISMATCH REPAIR PROTEIN MLH1"/>
    <property type="match status" value="1"/>
</dbReference>
<dbReference type="HAMAP" id="MF_00149">
    <property type="entry name" value="DNA_mis_repair"/>
    <property type="match status" value="1"/>
</dbReference>
<evidence type="ECO:0000259" key="7">
    <source>
        <dbReference type="SMART" id="SM01340"/>
    </source>
</evidence>
<dbReference type="SMART" id="SM00853">
    <property type="entry name" value="MutL_C"/>
    <property type="match status" value="1"/>
</dbReference>
<dbReference type="FunFam" id="3.30.565.10:FF:000003">
    <property type="entry name" value="DNA mismatch repair endonuclease MutL"/>
    <property type="match status" value="1"/>
</dbReference>
<dbReference type="InterPro" id="IPR013507">
    <property type="entry name" value="DNA_mismatch_S5_2-like"/>
</dbReference>
<proteinExistence type="inferred from homology"/>
<sequence>MNTDIQKKIHLLDDDTINKIAAGEVVERPASVVKELVENSIDSGAKTIKIDIGSDSREIFRIRVSDDGCGMDRDSALLSVRRHATSKLSSAGDLITIGTMGFRGEALASIASVSRFTLITKENSRDSLKGTKIVIEGGKDNETSETGAPAGTSVLVENLFFNTPARKKFLKSRQTEFSHILKAVEQIALANPSVSILLTHNGKDKLFSGTSADFKEKIGHIYGSEAVKDLIKIEKTFPFMKVAGFCEKPSENSSTQQSVHISVNNRPIYSVPLSRAVKEGYGTLLPKNRYPIAYLSLIIDRNIVDVNVHPTKKEVRFSRETEIRRALRDSVSQALKGESLVYKKGLSVFSFGKRSKPEIVYNEEEPDYKPSAKPSVLSCEKSEDLPSCTEEESHATYIRETSGQGRREPDLFSSYIKEEPESVYVKERSAVSSRDFGIFSSYITEEPKSATVSEAYDDIISSRDSGQKKSQFSGFSITNPDNEERYHPKFSATDRQLRLTENFSYKNTGEFRFPDMKIAGQFDSSYIVAFMSGSEGEELVLIDQHAAHERIIYDQIQANKMSGKISQELLVPVVLNLRASESEILKSGLTELEEEGFNIDEFGKDSFAIRSVPLVLGKRIGTEIIKDIISDIMDDGSSTFEEKKEKIASTVSCKAAIKAGTELSFEQMQKLVKQLSATENPYTCPHGRPAVITVSSKKLSKMFLRT</sequence>
<organism evidence="8 9">
    <name type="scientific">Methanoplanus endosymbiosus</name>
    <dbReference type="NCBI Taxonomy" id="33865"/>
    <lineage>
        <taxon>Archaea</taxon>
        <taxon>Methanobacteriati</taxon>
        <taxon>Methanobacteriota</taxon>
        <taxon>Stenosarchaea group</taxon>
        <taxon>Methanomicrobia</taxon>
        <taxon>Methanomicrobiales</taxon>
        <taxon>Methanomicrobiaceae</taxon>
        <taxon>Methanoplanus</taxon>
    </lineage>
</organism>
<dbReference type="Gene3D" id="3.30.230.10">
    <property type="match status" value="1"/>
</dbReference>
<reference evidence="8" key="1">
    <citation type="submission" date="2022-04" db="EMBL/GenBank/DDBJ databases">
        <title>Complete genome of Methanoplanus endosymbiosus DSM 3599.</title>
        <authorList>
            <person name="Chen S.-C."/>
            <person name="You Y.-T."/>
            <person name="Zhou Y.-Z."/>
            <person name="Lai M.-C."/>
        </authorList>
    </citation>
    <scope>NUCLEOTIDE SEQUENCE</scope>
    <source>
        <strain evidence="8">DSM 3599</strain>
    </source>
</reference>
<dbReference type="InterPro" id="IPR014762">
    <property type="entry name" value="DNA_mismatch_repair_CS"/>
</dbReference>
<keyword evidence="8" id="KW-0255">Endonuclease</keyword>
<evidence type="ECO:0000256" key="2">
    <source>
        <dbReference type="ARBA" id="ARBA00022763"/>
    </source>
</evidence>
<dbReference type="InterPro" id="IPR002099">
    <property type="entry name" value="MutL/Mlh/PMS"/>
</dbReference>
<protein>
    <recommendedName>
        <fullName evidence="4">DNA mismatch repair protein MutL</fullName>
    </recommendedName>
</protein>
<dbReference type="PROSITE" id="PS00058">
    <property type="entry name" value="DNA_MISMATCH_REPAIR_1"/>
    <property type="match status" value="1"/>
</dbReference>
<dbReference type="SUPFAM" id="SSF54211">
    <property type="entry name" value="Ribosomal protein S5 domain 2-like"/>
    <property type="match status" value="1"/>
</dbReference>
<dbReference type="InterPro" id="IPR042120">
    <property type="entry name" value="MutL_C_dimsub"/>
</dbReference>
<evidence type="ECO:0000256" key="3">
    <source>
        <dbReference type="ARBA" id="ARBA00023204"/>
    </source>
</evidence>
<dbReference type="InterPro" id="IPR037198">
    <property type="entry name" value="MutL_C_sf"/>
</dbReference>
<dbReference type="InterPro" id="IPR014790">
    <property type="entry name" value="MutL_C"/>
</dbReference>
<keyword evidence="2 4" id="KW-0227">DNA damage</keyword>
<dbReference type="Gene3D" id="3.30.1540.20">
    <property type="entry name" value="MutL, C-terminal domain, dimerisation subdomain"/>
    <property type="match status" value="1"/>
</dbReference>
<evidence type="ECO:0000256" key="4">
    <source>
        <dbReference type="HAMAP-Rule" id="MF_00149"/>
    </source>
</evidence>
<evidence type="ECO:0000256" key="1">
    <source>
        <dbReference type="ARBA" id="ARBA00006082"/>
    </source>
</evidence>
<dbReference type="Proteomes" id="UP001060368">
    <property type="component" value="Chromosome"/>
</dbReference>
<dbReference type="Pfam" id="PF08676">
    <property type="entry name" value="MutL_C"/>
    <property type="match status" value="1"/>
</dbReference>
<comment type="function">
    <text evidence="4">This protein is involved in the repair of mismatches in DNA. It is required for dam-dependent methyl-directed DNA mismatch repair. May act as a 'molecular matchmaker', a protein that promotes the formation of a stable complex between two or more DNA-binding proteins in an ATP-dependent manner without itself being part of a final effector complex.</text>
</comment>
<evidence type="ECO:0000313" key="8">
    <source>
        <dbReference type="EMBL" id="UUX92752.1"/>
    </source>
</evidence>
<keyword evidence="9" id="KW-1185">Reference proteome</keyword>
<dbReference type="InterPro" id="IPR042121">
    <property type="entry name" value="MutL_C_regsub"/>
</dbReference>
<dbReference type="CDD" id="cd00782">
    <property type="entry name" value="MutL_Trans"/>
    <property type="match status" value="1"/>
</dbReference>
<dbReference type="GO" id="GO:0140664">
    <property type="term" value="F:ATP-dependent DNA damage sensor activity"/>
    <property type="evidence" value="ECO:0007669"/>
    <property type="project" value="InterPro"/>
</dbReference>
<dbReference type="GeneID" id="74306245"/>
<evidence type="ECO:0000313" key="9">
    <source>
        <dbReference type="Proteomes" id="UP001060368"/>
    </source>
</evidence>
<dbReference type="InterPro" id="IPR036890">
    <property type="entry name" value="HATPase_C_sf"/>
</dbReference>
<dbReference type="GO" id="GO:0006298">
    <property type="term" value="P:mismatch repair"/>
    <property type="evidence" value="ECO:0007669"/>
    <property type="project" value="UniProtKB-UniRule"/>
</dbReference>
<dbReference type="GO" id="GO:0005524">
    <property type="term" value="F:ATP binding"/>
    <property type="evidence" value="ECO:0007669"/>
    <property type="project" value="InterPro"/>
</dbReference>
<comment type="similarity">
    <text evidence="1 4">Belongs to the DNA mismatch repair MutL/HexB family.</text>
</comment>
<feature type="region of interest" description="Disordered" evidence="5">
    <location>
        <begin position="383"/>
        <end position="409"/>
    </location>
</feature>
<name>A0A9E7PSA4_9EURY</name>
<evidence type="ECO:0000256" key="5">
    <source>
        <dbReference type="SAM" id="MobiDB-lite"/>
    </source>
</evidence>
<dbReference type="InterPro" id="IPR014721">
    <property type="entry name" value="Ribsml_uS5_D2-typ_fold_subgr"/>
</dbReference>
<dbReference type="NCBIfam" id="TIGR00585">
    <property type="entry name" value="mutl"/>
    <property type="match status" value="1"/>
</dbReference>
<dbReference type="PANTHER" id="PTHR10073">
    <property type="entry name" value="DNA MISMATCH REPAIR PROTEIN MLH, PMS, MUTL"/>
    <property type="match status" value="1"/>
</dbReference>
<dbReference type="GO" id="GO:0004519">
    <property type="term" value="F:endonuclease activity"/>
    <property type="evidence" value="ECO:0007669"/>
    <property type="project" value="UniProtKB-KW"/>
</dbReference>